<dbReference type="SUPFAM" id="SSF52540">
    <property type="entry name" value="P-loop containing nucleoside triphosphate hydrolases"/>
    <property type="match status" value="1"/>
</dbReference>
<sequence length="536" mass="60110">MADFFFRTEDIRPEEVLDYFVETSKDRQIVDALKNRNPIVLVGSRGVGKSFLLRVAQKELMDAFEADRVFPIYISFVRSSLLQSSDPDQFKHWMLARICSSVMRGLAKAGLLGGMPKTIGLLAGGAVTTSIGRTKIEEIADAYETSWKTPNIAVDADDLPSIDDFKEALEDLGEELDISRFALLFDEAAHIFLPEQQRQFFTMFRDLRSHCITCNAAVYPGVTTFGETFQPVHDATMLTIDRDILADDYVENMREIVQKQADSNLLAQIAQYGKNFATLAYAATGNPRLLLKTIAQCPKVNSQQVNETIREFYRTDIWAEHSTLSEKYLGHKALIDWGRDFIETQVLPDIKAKNEQYLVSDKATSAFFWIHRDAPELVKEALRVLAYTGIVVEHATGIKASRAEIGKRYVINLGCLFALEVSPTNSAFEIAKQLTPKRMTEYGSNFPSYKKLTDQAAQITNVGMELALNVQLDRPATVLDLTAWQLEKLAELGMNTVRDVLNATEAKLKEANYVGDVRARRMRNAAVAAVLEYLSG</sequence>
<dbReference type="InterPro" id="IPR027417">
    <property type="entry name" value="P-loop_NTPase"/>
</dbReference>
<dbReference type="EMBL" id="LPLU01000043">
    <property type="protein sequence ID" value="KWK80656.1"/>
    <property type="molecule type" value="Genomic_DNA"/>
</dbReference>
<dbReference type="Proteomes" id="UP000065504">
    <property type="component" value="Unassembled WGS sequence"/>
</dbReference>
<dbReference type="InterPro" id="IPR056955">
    <property type="entry name" value="ORC-CDC6-like"/>
</dbReference>
<dbReference type="AlphaFoldDB" id="A0A108CUB7"/>
<accession>A0A108CUB7</accession>
<dbReference type="Pfam" id="PF24389">
    <property type="entry name" value="ORC-CDC6-like"/>
    <property type="match status" value="1"/>
</dbReference>
<proteinExistence type="predicted"/>
<evidence type="ECO:0000313" key="2">
    <source>
        <dbReference type="Proteomes" id="UP000065504"/>
    </source>
</evidence>
<dbReference type="RefSeq" id="WP_060233260.1">
    <property type="nucleotide sequence ID" value="NZ_LPLU01000043.1"/>
</dbReference>
<reference evidence="1 2" key="1">
    <citation type="submission" date="2015-11" db="EMBL/GenBank/DDBJ databases">
        <title>Expanding the genomic diversity of Burkholderia species for the development of highly accurate diagnostics.</title>
        <authorList>
            <person name="Sahl J."/>
            <person name="Keim P."/>
            <person name="Wagner D."/>
        </authorList>
    </citation>
    <scope>NUCLEOTIDE SEQUENCE [LARGE SCALE GENOMIC DNA]</scope>
    <source>
        <strain evidence="1 2">MSMB782WGS</strain>
    </source>
</reference>
<comment type="caution">
    <text evidence="1">The sequence shown here is derived from an EMBL/GenBank/DDBJ whole genome shotgun (WGS) entry which is preliminary data.</text>
</comment>
<organism evidence="1 2">
    <name type="scientific">Burkholderia ubonensis</name>
    <dbReference type="NCBI Taxonomy" id="101571"/>
    <lineage>
        <taxon>Bacteria</taxon>
        <taxon>Pseudomonadati</taxon>
        <taxon>Pseudomonadota</taxon>
        <taxon>Betaproteobacteria</taxon>
        <taxon>Burkholderiales</taxon>
        <taxon>Burkholderiaceae</taxon>
        <taxon>Burkholderia</taxon>
        <taxon>Burkholderia cepacia complex</taxon>
    </lineage>
</organism>
<dbReference type="Gene3D" id="3.40.50.300">
    <property type="entry name" value="P-loop containing nucleotide triphosphate hydrolases"/>
    <property type="match status" value="1"/>
</dbReference>
<gene>
    <name evidence="1" type="ORF">WM16_05205</name>
</gene>
<protein>
    <submittedName>
        <fullName evidence="1">Uncharacterized protein</fullName>
    </submittedName>
</protein>
<evidence type="ECO:0000313" key="1">
    <source>
        <dbReference type="EMBL" id="KWK80656.1"/>
    </source>
</evidence>
<name>A0A108CUB7_9BURK</name>
<dbReference type="Gene3D" id="1.10.150.20">
    <property type="entry name" value="5' to 3' exonuclease, C-terminal subdomain"/>
    <property type="match status" value="1"/>
</dbReference>